<dbReference type="InterPro" id="IPR013022">
    <property type="entry name" value="Xyl_isomerase-like_TIM-brl"/>
</dbReference>
<protein>
    <submittedName>
        <fullName evidence="2">TIM barrel protein</fullName>
    </submittedName>
</protein>
<name>A0ABT2SLR2_9FIRM</name>
<dbReference type="SUPFAM" id="SSF51658">
    <property type="entry name" value="Xylose isomerase-like"/>
    <property type="match status" value="1"/>
</dbReference>
<dbReference type="RefSeq" id="WP_262654703.1">
    <property type="nucleotide sequence ID" value="NZ_JAOQKE010000009.1"/>
</dbReference>
<proteinExistence type="predicted"/>
<organism evidence="2 3">
    <name type="scientific">Muricoprocola aceti</name>
    <dbReference type="NCBI Taxonomy" id="2981772"/>
    <lineage>
        <taxon>Bacteria</taxon>
        <taxon>Bacillati</taxon>
        <taxon>Bacillota</taxon>
        <taxon>Clostridia</taxon>
        <taxon>Lachnospirales</taxon>
        <taxon>Lachnospiraceae</taxon>
        <taxon>Muricoprocola</taxon>
    </lineage>
</organism>
<evidence type="ECO:0000313" key="2">
    <source>
        <dbReference type="EMBL" id="MCU6725408.1"/>
    </source>
</evidence>
<comment type="caution">
    <text evidence="2">The sequence shown here is derived from an EMBL/GenBank/DDBJ whole genome shotgun (WGS) entry which is preliminary data.</text>
</comment>
<feature type="domain" description="Xylose isomerase-like TIM barrel" evidence="1">
    <location>
        <begin position="55"/>
        <end position="278"/>
    </location>
</feature>
<dbReference type="Pfam" id="PF01261">
    <property type="entry name" value="AP_endonuc_2"/>
    <property type="match status" value="1"/>
</dbReference>
<dbReference type="EMBL" id="JAOQKE010000009">
    <property type="protein sequence ID" value="MCU6725408.1"/>
    <property type="molecule type" value="Genomic_DNA"/>
</dbReference>
<reference evidence="2 3" key="1">
    <citation type="journal article" date="2021" name="ISME Commun">
        <title>Automated analysis of genomic sequences facilitates high-throughput and comprehensive description of bacteria.</title>
        <authorList>
            <person name="Hitch T.C.A."/>
        </authorList>
    </citation>
    <scope>NUCLEOTIDE SEQUENCE [LARGE SCALE GENOMIC DNA]</scope>
    <source>
        <strain evidence="2 3">Sanger_29</strain>
    </source>
</reference>
<gene>
    <name evidence="2" type="ORF">OCV47_08610</name>
</gene>
<keyword evidence="3" id="KW-1185">Reference proteome</keyword>
<evidence type="ECO:0000313" key="3">
    <source>
        <dbReference type="Proteomes" id="UP001652338"/>
    </source>
</evidence>
<dbReference type="InterPro" id="IPR036237">
    <property type="entry name" value="Xyl_isomerase-like_sf"/>
</dbReference>
<dbReference type="Proteomes" id="UP001652338">
    <property type="component" value="Unassembled WGS sequence"/>
</dbReference>
<sequence>MMKITMNFSISDDDTGRYRNSADLRGFYRQFWLSGLEVMPLCEDSQGLIKPDMTVGVHACCLTDWMHLDQEWLLSHYRKDLEYAKATQAEYVVFHVTQAGYAESLTYQKTHSDEEVVDTAAAFINRLLDGCDDEFYFLMENLWYPGLTFEDPAITRHLLDQIHYSKKGLMLDTGHFMNTNPDLRTPEDALVFLNRMLDAHEDLIPMIKGIHLNQSLSGSYVREFQKHLQTPAEDPNELATQAFLHIFQVDQHRPFVTDGVRELVRRIDPLFVTLEYISQDREEHTRLLREGVAALD</sequence>
<evidence type="ECO:0000259" key="1">
    <source>
        <dbReference type="Pfam" id="PF01261"/>
    </source>
</evidence>
<accession>A0ABT2SLR2</accession>
<dbReference type="Gene3D" id="3.20.20.150">
    <property type="entry name" value="Divalent-metal-dependent TIM barrel enzymes"/>
    <property type="match status" value="1"/>
</dbReference>